<dbReference type="PROSITE" id="PS50053">
    <property type="entry name" value="UBIQUITIN_2"/>
    <property type="match status" value="6"/>
</dbReference>
<organism evidence="4 5">
    <name type="scientific">Artemisia annua</name>
    <name type="common">Sweet wormwood</name>
    <dbReference type="NCBI Taxonomy" id="35608"/>
    <lineage>
        <taxon>Eukaryota</taxon>
        <taxon>Viridiplantae</taxon>
        <taxon>Streptophyta</taxon>
        <taxon>Embryophyta</taxon>
        <taxon>Tracheophyta</taxon>
        <taxon>Spermatophyta</taxon>
        <taxon>Magnoliopsida</taxon>
        <taxon>eudicotyledons</taxon>
        <taxon>Gunneridae</taxon>
        <taxon>Pentapetalae</taxon>
        <taxon>asterids</taxon>
        <taxon>campanulids</taxon>
        <taxon>Asterales</taxon>
        <taxon>Asteraceae</taxon>
        <taxon>Asteroideae</taxon>
        <taxon>Anthemideae</taxon>
        <taxon>Artemisiinae</taxon>
        <taxon>Artemisia</taxon>
    </lineage>
</organism>
<dbReference type="InterPro" id="IPR050158">
    <property type="entry name" value="Ubiquitin_ubiquitin-like"/>
</dbReference>
<feature type="domain" description="Ubiquitin-like" evidence="3">
    <location>
        <begin position="453"/>
        <end position="525"/>
    </location>
</feature>
<keyword evidence="1" id="KW-1017">Isopeptide bond</keyword>
<keyword evidence="5" id="KW-1185">Reference proteome</keyword>
<dbReference type="SMART" id="SM00213">
    <property type="entry name" value="UBQ"/>
    <property type="match status" value="6"/>
</dbReference>
<dbReference type="InterPro" id="IPR019956">
    <property type="entry name" value="Ubiquitin_dom"/>
</dbReference>
<dbReference type="AlphaFoldDB" id="A0A2U1MZP5"/>
<feature type="domain" description="Ubiquitin-like" evidence="3">
    <location>
        <begin position="143"/>
        <end position="218"/>
    </location>
</feature>
<accession>A0A2U1MZP5</accession>
<evidence type="ECO:0000313" key="5">
    <source>
        <dbReference type="Proteomes" id="UP000245207"/>
    </source>
</evidence>
<evidence type="ECO:0000256" key="1">
    <source>
        <dbReference type="ARBA" id="ARBA00022499"/>
    </source>
</evidence>
<dbReference type="OrthoDB" id="419317at2759"/>
<comment type="caution">
    <text evidence="4">The sequence shown here is derived from an EMBL/GenBank/DDBJ whole genome shotgun (WGS) entry which is preliminary data.</text>
</comment>
<dbReference type="PRINTS" id="PR00348">
    <property type="entry name" value="UBIQUITIN"/>
</dbReference>
<evidence type="ECO:0000313" key="4">
    <source>
        <dbReference type="EMBL" id="PWA66713.1"/>
    </source>
</evidence>
<dbReference type="Gene3D" id="3.10.20.90">
    <property type="entry name" value="Phosphatidylinositol 3-kinase Catalytic Subunit, Chain A, domain 1"/>
    <property type="match status" value="6"/>
</dbReference>
<proteinExistence type="predicted"/>
<dbReference type="InterPro" id="IPR019954">
    <property type="entry name" value="Ubiquitin_CS"/>
</dbReference>
<dbReference type="PANTHER" id="PTHR10666">
    <property type="entry name" value="UBIQUITIN"/>
    <property type="match status" value="1"/>
</dbReference>
<dbReference type="Proteomes" id="UP000245207">
    <property type="component" value="Unassembled WGS sequence"/>
</dbReference>
<dbReference type="InterPro" id="IPR000626">
    <property type="entry name" value="Ubiquitin-like_dom"/>
</dbReference>
<reference evidence="4 5" key="1">
    <citation type="journal article" date="2018" name="Mol. Plant">
        <title>The genome of Artemisia annua provides insight into the evolution of Asteraceae family and artemisinin biosynthesis.</title>
        <authorList>
            <person name="Shen Q."/>
            <person name="Zhang L."/>
            <person name="Liao Z."/>
            <person name="Wang S."/>
            <person name="Yan T."/>
            <person name="Shi P."/>
            <person name="Liu M."/>
            <person name="Fu X."/>
            <person name="Pan Q."/>
            <person name="Wang Y."/>
            <person name="Lv Z."/>
            <person name="Lu X."/>
            <person name="Zhang F."/>
            <person name="Jiang W."/>
            <person name="Ma Y."/>
            <person name="Chen M."/>
            <person name="Hao X."/>
            <person name="Li L."/>
            <person name="Tang Y."/>
            <person name="Lv G."/>
            <person name="Zhou Y."/>
            <person name="Sun X."/>
            <person name="Brodelius P.E."/>
            <person name="Rose J.K.C."/>
            <person name="Tang K."/>
        </authorList>
    </citation>
    <scope>NUCLEOTIDE SEQUENCE [LARGE SCALE GENOMIC DNA]</scope>
    <source>
        <strain evidence="5">cv. Huhao1</strain>
        <tissue evidence="4">Leaf</tissue>
    </source>
</reference>
<dbReference type="PROSITE" id="PS00299">
    <property type="entry name" value="UBIQUITIN_1"/>
    <property type="match status" value="2"/>
</dbReference>
<sequence length="528" mass="60858">MNNNNSYDENDIFDGRWGRNKPTLCLGGIGPMQIWIETLTGLTMTLNVESSNTIYDIMSIIKDKLQIPHYRLYHKLYVHGRQADNNSTLDNCHIEMGSTLFLLLPELRPTQQILAERRKDEILLVQDHQQRRLLFAQKQLILQKLFLITDDANTYTLEVKTSDTIMDVRLHIRRKLHIPVCMQKLFFAQVELEDGFTLFDYCIHNESTLHLTRRSNQSIIVLIKTATITGSKITRLEVKYSDTIHNVKAKIHDKVGIPTDQQTLLLDRKQLDDSRTLADYGVDNGYTFYLVLTTWSGFMRIFVKTVHNRKTISLEVKGSDTIGDLKSMINDEESVPENQQILLYNGDQLDDNSRTLADCYIHKESTLHLFHTSTGLMQILVKIITGQEIKLKVNSSDTIANIKAMIQDKKGMPSYEQRLLFAGKYLEDSRTLADYRIHWNSIIHLVHEYKGLLKITIMTFCGNTTISLEVESSITVGRLKAKIQDEEGIRLDNHSVFFAGKQLEDSRTLADYNIYNNSILDLVRRLWA</sequence>
<feature type="domain" description="Ubiquitin-like" evidence="3">
    <location>
        <begin position="299"/>
        <end position="376"/>
    </location>
</feature>
<dbReference type="STRING" id="35608.A0A2U1MZP5"/>
<name>A0A2U1MZP5_ARTAN</name>
<dbReference type="EMBL" id="PKPP01003976">
    <property type="protein sequence ID" value="PWA66713.1"/>
    <property type="molecule type" value="Genomic_DNA"/>
</dbReference>
<feature type="domain" description="Ubiquitin-like" evidence="3">
    <location>
        <begin position="219"/>
        <end position="297"/>
    </location>
</feature>
<dbReference type="GO" id="GO:0003729">
    <property type="term" value="F:mRNA binding"/>
    <property type="evidence" value="ECO:0007669"/>
    <property type="project" value="UniProtKB-ARBA"/>
</dbReference>
<protein>
    <submittedName>
        <fullName evidence="4">Polyubiquitin</fullName>
    </submittedName>
</protein>
<feature type="domain" description="Ubiquitin-like" evidence="3">
    <location>
        <begin position="377"/>
        <end position="452"/>
    </location>
</feature>
<gene>
    <name evidence="4" type="ORF">CTI12_AA325360</name>
</gene>
<dbReference type="InterPro" id="IPR029071">
    <property type="entry name" value="Ubiquitin-like_domsf"/>
</dbReference>
<evidence type="ECO:0000259" key="3">
    <source>
        <dbReference type="PROSITE" id="PS50053"/>
    </source>
</evidence>
<feature type="domain" description="Ubiquitin-like" evidence="3">
    <location>
        <begin position="32"/>
        <end position="109"/>
    </location>
</feature>
<evidence type="ECO:0000256" key="2">
    <source>
        <dbReference type="ARBA" id="ARBA00022843"/>
    </source>
</evidence>
<dbReference type="Pfam" id="PF00240">
    <property type="entry name" value="ubiquitin"/>
    <property type="match status" value="6"/>
</dbReference>
<keyword evidence="2" id="KW-0832">Ubl conjugation</keyword>
<dbReference type="SUPFAM" id="SSF54236">
    <property type="entry name" value="Ubiquitin-like"/>
    <property type="match status" value="6"/>
</dbReference>